<keyword evidence="11" id="KW-1185">Reference proteome</keyword>
<dbReference type="Pfam" id="PF00857">
    <property type="entry name" value="Isochorismatase"/>
    <property type="match status" value="1"/>
</dbReference>
<sequence>MPRPDRSRSRRTRPNREMPKLSAPYLPSDGSSTTQWIRARGTSRSNPFYAADSRRCLMNRALIIVDVQNDFCEGGSLAVTGGAAVATGISDHLAGGDYAAIVATRDYHIDPGAHFSDHPNYVDSWPPHCRVGTPGADFHPNLDTAPIEEIFSKGEYSAAYSGFEGAAPDGTDLAEWLRARDIDTVDVVGIATDHCVRATALDARTAGFRTRVLLGLTAGVAPATIESALGELRAAGVELEGAVGTRRAQ</sequence>
<evidence type="ECO:0000259" key="9">
    <source>
        <dbReference type="Pfam" id="PF00857"/>
    </source>
</evidence>
<dbReference type="PANTHER" id="PTHR11080">
    <property type="entry name" value="PYRAZINAMIDASE/NICOTINAMIDASE"/>
    <property type="match status" value="1"/>
</dbReference>
<dbReference type="InterPro" id="IPR052347">
    <property type="entry name" value="Isochorismatase_Nicotinamidase"/>
</dbReference>
<dbReference type="GO" id="GO:0019363">
    <property type="term" value="P:pyridine nucleotide biosynthetic process"/>
    <property type="evidence" value="ECO:0007669"/>
    <property type="project" value="UniProtKB-KW"/>
</dbReference>
<comment type="similarity">
    <text evidence="1">Belongs to the isochorismatase family.</text>
</comment>
<evidence type="ECO:0000256" key="4">
    <source>
        <dbReference type="ARBA" id="ARBA00022801"/>
    </source>
</evidence>
<dbReference type="InterPro" id="IPR036380">
    <property type="entry name" value="Isochorismatase-like_sf"/>
</dbReference>
<dbReference type="Proteomes" id="UP000503540">
    <property type="component" value="Chromosome"/>
</dbReference>
<evidence type="ECO:0000256" key="6">
    <source>
        <dbReference type="ARBA" id="ARBA00039017"/>
    </source>
</evidence>
<dbReference type="GO" id="GO:0008936">
    <property type="term" value="F:nicotinamidase activity"/>
    <property type="evidence" value="ECO:0007669"/>
    <property type="project" value="UniProtKB-EC"/>
</dbReference>
<evidence type="ECO:0000256" key="8">
    <source>
        <dbReference type="SAM" id="MobiDB-lite"/>
    </source>
</evidence>
<comment type="pathway">
    <text evidence="5">Cofactor biosynthesis; nicotinate biosynthesis; nicotinate from nicotinamide: step 1/1.</text>
</comment>
<reference evidence="10 11" key="1">
    <citation type="journal article" date="2019" name="ACS Chem. Biol.">
        <title>Identification and Mobilization of a Cryptic Antibiotic Biosynthesis Gene Locus from a Human-Pathogenic Nocardia Isolate.</title>
        <authorList>
            <person name="Herisse M."/>
            <person name="Ishida K."/>
            <person name="Porter J.L."/>
            <person name="Howden B."/>
            <person name="Hertweck C."/>
            <person name="Stinear T.P."/>
            <person name="Pidot S.J."/>
        </authorList>
    </citation>
    <scope>NUCLEOTIDE SEQUENCE [LARGE SCALE GENOMIC DNA]</scope>
    <source>
        <strain evidence="10 11">AUSMDU00012717</strain>
    </source>
</reference>
<dbReference type="AlphaFoldDB" id="A0A6G9Y899"/>
<gene>
    <name evidence="10" type="ORF">F5544_07700</name>
</gene>
<evidence type="ECO:0000256" key="7">
    <source>
        <dbReference type="ARBA" id="ARBA00043224"/>
    </source>
</evidence>
<evidence type="ECO:0000256" key="3">
    <source>
        <dbReference type="ARBA" id="ARBA00022723"/>
    </source>
</evidence>
<dbReference type="SUPFAM" id="SSF52499">
    <property type="entry name" value="Isochorismatase-like hydrolases"/>
    <property type="match status" value="1"/>
</dbReference>
<evidence type="ECO:0000256" key="2">
    <source>
        <dbReference type="ARBA" id="ARBA00022642"/>
    </source>
</evidence>
<feature type="domain" description="Isochorismatase-like" evidence="9">
    <location>
        <begin position="61"/>
        <end position="238"/>
    </location>
</feature>
<keyword evidence="3" id="KW-0479">Metal-binding</keyword>
<dbReference type="PANTHER" id="PTHR11080:SF2">
    <property type="entry name" value="LD05707P"/>
    <property type="match status" value="1"/>
</dbReference>
<keyword evidence="2" id="KW-0662">Pyridine nucleotide biosynthesis</keyword>
<organism evidence="10 11">
    <name type="scientific">Nocardia arthritidis</name>
    <dbReference type="NCBI Taxonomy" id="228602"/>
    <lineage>
        <taxon>Bacteria</taxon>
        <taxon>Bacillati</taxon>
        <taxon>Actinomycetota</taxon>
        <taxon>Actinomycetes</taxon>
        <taxon>Mycobacteriales</taxon>
        <taxon>Nocardiaceae</taxon>
        <taxon>Nocardia</taxon>
    </lineage>
</organism>
<proteinExistence type="inferred from homology"/>
<evidence type="ECO:0000313" key="10">
    <source>
        <dbReference type="EMBL" id="QIS09442.1"/>
    </source>
</evidence>
<dbReference type="EC" id="3.5.1.19" evidence="6"/>
<keyword evidence="4" id="KW-0378">Hydrolase</keyword>
<evidence type="ECO:0000256" key="1">
    <source>
        <dbReference type="ARBA" id="ARBA00006336"/>
    </source>
</evidence>
<protein>
    <recommendedName>
        <fullName evidence="6">nicotinamidase</fullName>
        <ecNumber evidence="6">3.5.1.19</ecNumber>
    </recommendedName>
    <alternativeName>
        <fullName evidence="7">Nicotinamide deamidase</fullName>
    </alternativeName>
</protein>
<dbReference type="CDD" id="cd01011">
    <property type="entry name" value="nicotinamidase"/>
    <property type="match status" value="1"/>
</dbReference>
<dbReference type="Gene3D" id="3.40.50.850">
    <property type="entry name" value="Isochorismatase-like"/>
    <property type="match status" value="1"/>
</dbReference>
<accession>A0A6G9Y899</accession>
<feature type="region of interest" description="Disordered" evidence="8">
    <location>
        <begin position="1"/>
        <end position="34"/>
    </location>
</feature>
<name>A0A6G9Y899_9NOCA</name>
<dbReference type="KEGG" id="nah:F5544_07700"/>
<evidence type="ECO:0000313" key="11">
    <source>
        <dbReference type="Proteomes" id="UP000503540"/>
    </source>
</evidence>
<dbReference type="EMBL" id="CP046172">
    <property type="protein sequence ID" value="QIS09442.1"/>
    <property type="molecule type" value="Genomic_DNA"/>
</dbReference>
<dbReference type="InterPro" id="IPR000868">
    <property type="entry name" value="Isochorismatase-like_dom"/>
</dbReference>
<dbReference type="GO" id="GO:0046872">
    <property type="term" value="F:metal ion binding"/>
    <property type="evidence" value="ECO:0007669"/>
    <property type="project" value="UniProtKB-KW"/>
</dbReference>
<evidence type="ECO:0000256" key="5">
    <source>
        <dbReference type="ARBA" id="ARBA00037900"/>
    </source>
</evidence>